<dbReference type="AlphaFoldDB" id="A0A382GZP8"/>
<proteinExistence type="predicted"/>
<protein>
    <submittedName>
        <fullName evidence="1">Uncharacterized protein</fullName>
    </submittedName>
</protein>
<sequence length="427" mass="47595">NWNSNIHNVLVGGSFQCFSEDCWAEGTDPMTNKTGVFNPSFDFPHLDSVGIWFGRNLSGQGSGWSSPKKELAKPWIQKRSKSESALIEEFGANPWNVPDQDYDFRPKKGSSLIDSGVIIPGINDGKDTGVPHPEDGIDFNHTPLYSGQKRKFVGEAPDIGAYEYGDSVYWIPGFRYPHPSVPIPNDGAVEVPIDYSLVWNYPYKKDYSNTKASVKVSGPGVNLTKEFKYPHNVFFQVFEPGGTYNWSVTVDGVSGGNWSFKVDDKIYPLNDRSVDTTDKKSLLPYQINNLEVSQNKIAFLLFDIPSSINGNHKIKLNLVPESVVSLNGEIEIYKYDYKGWGEKRDKNNIGIIDHSLGTKLATLTSLANGTAVSVDLTDQIYSYGEEFSIALKVSDPSDKVYFYSKEKGITGRGIVTNVIVWPYLSFQ</sequence>
<gene>
    <name evidence="1" type="ORF">METZ01_LOCUS232525</name>
</gene>
<evidence type="ECO:0000313" key="1">
    <source>
        <dbReference type="EMBL" id="SVB79671.1"/>
    </source>
</evidence>
<reference evidence="1" key="1">
    <citation type="submission" date="2018-05" db="EMBL/GenBank/DDBJ databases">
        <authorList>
            <person name="Lanie J.A."/>
            <person name="Ng W.-L."/>
            <person name="Kazmierczak K.M."/>
            <person name="Andrzejewski T.M."/>
            <person name="Davidsen T.M."/>
            <person name="Wayne K.J."/>
            <person name="Tettelin H."/>
            <person name="Glass J.I."/>
            <person name="Rusch D."/>
            <person name="Podicherti R."/>
            <person name="Tsui H.-C.T."/>
            <person name="Winkler M.E."/>
        </authorList>
    </citation>
    <scope>NUCLEOTIDE SEQUENCE</scope>
</reference>
<name>A0A382GZP8_9ZZZZ</name>
<accession>A0A382GZP8</accession>
<dbReference type="EMBL" id="UINC01057955">
    <property type="protein sequence ID" value="SVB79671.1"/>
    <property type="molecule type" value="Genomic_DNA"/>
</dbReference>
<feature type="non-terminal residue" evidence="1">
    <location>
        <position position="1"/>
    </location>
</feature>
<organism evidence="1">
    <name type="scientific">marine metagenome</name>
    <dbReference type="NCBI Taxonomy" id="408172"/>
    <lineage>
        <taxon>unclassified sequences</taxon>
        <taxon>metagenomes</taxon>
        <taxon>ecological metagenomes</taxon>
    </lineage>
</organism>